<gene>
    <name evidence="2" type="ORF">AMTR_s00025p00081620</name>
</gene>
<name>W1PWS4_AMBTC</name>
<organism evidence="2 3">
    <name type="scientific">Amborella trichopoda</name>
    <dbReference type="NCBI Taxonomy" id="13333"/>
    <lineage>
        <taxon>Eukaryota</taxon>
        <taxon>Viridiplantae</taxon>
        <taxon>Streptophyta</taxon>
        <taxon>Embryophyta</taxon>
        <taxon>Tracheophyta</taxon>
        <taxon>Spermatophyta</taxon>
        <taxon>Magnoliopsida</taxon>
        <taxon>Amborellales</taxon>
        <taxon>Amborellaceae</taxon>
        <taxon>Amborella</taxon>
    </lineage>
</organism>
<evidence type="ECO:0000313" key="2">
    <source>
        <dbReference type="EMBL" id="ERN12349.1"/>
    </source>
</evidence>
<accession>W1PWS4</accession>
<dbReference type="HOGENOM" id="CLU_2041182_0_0_1"/>
<evidence type="ECO:0000313" key="3">
    <source>
        <dbReference type="Proteomes" id="UP000017836"/>
    </source>
</evidence>
<sequence>MVSNGQDFAPTEPWSPINPAQTGPKRARPCLLNLVKALVQEFTFANKKRKSALARLGYYWLCSLPTLPSLGSTTISIKAETMEHRSAKIVPTIKVKVWDWAFQMIKIALRFVVQALIFLRL</sequence>
<feature type="region of interest" description="Disordered" evidence="1">
    <location>
        <begin position="1"/>
        <end position="24"/>
    </location>
</feature>
<protein>
    <submittedName>
        <fullName evidence="2">Uncharacterized protein</fullName>
    </submittedName>
</protein>
<proteinExistence type="predicted"/>
<reference evidence="3" key="1">
    <citation type="journal article" date="2013" name="Science">
        <title>The Amborella genome and the evolution of flowering plants.</title>
        <authorList>
            <consortium name="Amborella Genome Project"/>
        </authorList>
    </citation>
    <scope>NUCLEOTIDE SEQUENCE [LARGE SCALE GENOMIC DNA]</scope>
</reference>
<dbReference type="EMBL" id="KI392614">
    <property type="protein sequence ID" value="ERN12349.1"/>
    <property type="molecule type" value="Genomic_DNA"/>
</dbReference>
<keyword evidence="3" id="KW-1185">Reference proteome</keyword>
<dbReference type="AlphaFoldDB" id="W1PWS4"/>
<dbReference type="Proteomes" id="UP000017836">
    <property type="component" value="Unassembled WGS sequence"/>
</dbReference>
<evidence type="ECO:0000256" key="1">
    <source>
        <dbReference type="SAM" id="MobiDB-lite"/>
    </source>
</evidence>
<dbReference type="Gramene" id="ERN12349">
    <property type="protein sequence ID" value="ERN12349"/>
    <property type="gene ID" value="AMTR_s00025p00081620"/>
</dbReference>